<dbReference type="InterPro" id="IPR010172">
    <property type="entry name" value="CRISPR-assoc_prot_TM1791"/>
</dbReference>
<evidence type="ECO:0000259" key="2">
    <source>
        <dbReference type="Pfam" id="PF03787"/>
    </source>
</evidence>
<comment type="caution">
    <text evidence="3">The sequence shown here is derived from an EMBL/GenBank/DDBJ whole genome shotgun (WGS) entry which is preliminary data.</text>
</comment>
<feature type="domain" description="CRISPR type III-associated protein" evidence="2">
    <location>
        <begin position="86"/>
        <end position="218"/>
    </location>
</feature>
<dbReference type="PANTHER" id="PTHR39965:SF1">
    <property type="entry name" value="CRISPR SYSTEM CMR SUBUNIT CMR6"/>
    <property type="match status" value="1"/>
</dbReference>
<evidence type="ECO:0000313" key="4">
    <source>
        <dbReference type="Proteomes" id="UP000658720"/>
    </source>
</evidence>
<dbReference type="InterPro" id="IPR005537">
    <property type="entry name" value="RAMP_III_fam"/>
</dbReference>
<evidence type="ECO:0000256" key="1">
    <source>
        <dbReference type="ARBA" id="ARBA00023118"/>
    </source>
</evidence>
<protein>
    <submittedName>
        <fullName evidence="3">RAMP superfamily protein</fullName>
    </submittedName>
</protein>
<reference evidence="3 4" key="1">
    <citation type="submission" date="2020-10" db="EMBL/GenBank/DDBJ databases">
        <authorList>
            <person name="Castelo-Branco R."/>
            <person name="Eusebio N."/>
            <person name="Adriana R."/>
            <person name="Vieira A."/>
            <person name="Brugerolle De Fraissinette N."/>
            <person name="Rezende De Castro R."/>
            <person name="Schneider M.P."/>
            <person name="Vasconcelos V."/>
            <person name="Leao P.N."/>
        </authorList>
    </citation>
    <scope>NUCLEOTIDE SEQUENCE [LARGE SCALE GENOMIC DNA]</scope>
    <source>
        <strain evidence="3 4">LEGE 00031</strain>
    </source>
</reference>
<proteinExistence type="predicted"/>
<dbReference type="Proteomes" id="UP000658720">
    <property type="component" value="Unassembled WGS sequence"/>
</dbReference>
<evidence type="ECO:0000313" key="3">
    <source>
        <dbReference type="EMBL" id="MBE9254465.1"/>
    </source>
</evidence>
<dbReference type="Pfam" id="PF03787">
    <property type="entry name" value="RAMPs"/>
    <property type="match status" value="1"/>
</dbReference>
<accession>A0ABR9VSY2</accession>
<sequence>MYTQILLTLLLSQQHSQRGNVKLFKQGQFILEERAKVGSFPHPDLETLVSAGELCGAWQPQAGRPEDKRNVGENFQVMPELPLNGYIPGSSIRGIVRAWAKKFPNIFPRMLELLGNQTSRTITAGKIEFLDAWPIEPTRLSLDIVNPQQEFQVLHQGQGTPVSHYTLGTGEQVEFTVAIRGIPGRATPEDVEEVWGWVEQALCFYGVGSRTASGYGLVTTENQITVKNVPNYSKKSFPFSLYSQGCYGVSMQRGQEELRPSHWRGWLRSWTWRFLLGVMSEENAQLTLSELFGTIEPQARSGCVRIKMKPSSDWGENSSNNPRIFEWSGKFEIYAPSDILSILIPIIKIAASVGGLGRGWRRPLHIFRMNNGNAATRGTYLRLSHSVRNQTTGNIESRNFLLPPHRSEIWQNQYTNWLNKVTEKWRERIVHGINNNLVAEVFSPTTCAIYSVFGPSVKPVNFQDLRWLETNPNNTRGDAMNLVYQQNLPRNYKRNPELGGSAAGGGNSHCSWVSIRRFDAPRPEGDVHCQEVACLFLGGQQNNHNHIRSRFLRDLRNMEGSIHLFGI</sequence>
<name>A0ABR9VSY2_9SYNC</name>
<keyword evidence="1" id="KW-0051">Antiviral defense</keyword>
<dbReference type="RefSeq" id="WP_194020051.1">
    <property type="nucleotide sequence ID" value="NZ_JADEVV010000031.1"/>
</dbReference>
<keyword evidence="4" id="KW-1185">Reference proteome</keyword>
<gene>
    <name evidence="3" type="ORF">IQ217_11550</name>
</gene>
<organism evidence="3 4">
    <name type="scientific">Synechocystis salina LEGE 00031</name>
    <dbReference type="NCBI Taxonomy" id="1828736"/>
    <lineage>
        <taxon>Bacteria</taxon>
        <taxon>Bacillati</taxon>
        <taxon>Cyanobacteriota</taxon>
        <taxon>Cyanophyceae</taxon>
        <taxon>Synechococcales</taxon>
        <taxon>Merismopediaceae</taxon>
        <taxon>Synechocystis</taxon>
    </lineage>
</organism>
<dbReference type="PANTHER" id="PTHR39965">
    <property type="entry name" value="CRISPR SYSTEM CMR SUBUNIT CMR6"/>
    <property type="match status" value="1"/>
</dbReference>
<dbReference type="EMBL" id="JADEVV010000031">
    <property type="protein sequence ID" value="MBE9254465.1"/>
    <property type="molecule type" value="Genomic_DNA"/>
</dbReference>